<gene>
    <name evidence="1" type="primary">ORF97924</name>
</gene>
<evidence type="ECO:0000313" key="1">
    <source>
        <dbReference type="EMBL" id="CEK75988.1"/>
    </source>
</evidence>
<dbReference type="EMBL" id="HACG01029123">
    <property type="protein sequence ID" value="CEK75988.1"/>
    <property type="molecule type" value="Transcribed_RNA"/>
</dbReference>
<protein>
    <submittedName>
        <fullName evidence="1">Uncharacterized protein</fullName>
    </submittedName>
</protein>
<reference evidence="1" key="1">
    <citation type="submission" date="2014-12" db="EMBL/GenBank/DDBJ databases">
        <title>Insight into the proteome of Arion vulgaris.</title>
        <authorList>
            <person name="Aradska J."/>
            <person name="Bulat T."/>
            <person name="Smidak R."/>
            <person name="Sarate P."/>
            <person name="Gangsoo J."/>
            <person name="Sialana F."/>
            <person name="Bilban M."/>
            <person name="Lubec G."/>
        </authorList>
    </citation>
    <scope>NUCLEOTIDE SEQUENCE</scope>
    <source>
        <tissue evidence="1">Skin</tissue>
    </source>
</reference>
<organism evidence="1">
    <name type="scientific">Arion vulgaris</name>
    <dbReference type="NCBI Taxonomy" id="1028688"/>
    <lineage>
        <taxon>Eukaryota</taxon>
        <taxon>Metazoa</taxon>
        <taxon>Spiralia</taxon>
        <taxon>Lophotrochozoa</taxon>
        <taxon>Mollusca</taxon>
        <taxon>Gastropoda</taxon>
        <taxon>Heterobranchia</taxon>
        <taxon>Euthyneura</taxon>
        <taxon>Panpulmonata</taxon>
        <taxon>Eupulmonata</taxon>
        <taxon>Stylommatophora</taxon>
        <taxon>Helicina</taxon>
        <taxon>Arionoidea</taxon>
        <taxon>Arionidae</taxon>
        <taxon>Arion</taxon>
    </lineage>
</organism>
<proteinExistence type="predicted"/>
<accession>A0A0B7A5E3</accession>
<name>A0A0B7A5E3_9EUPU</name>
<dbReference type="AlphaFoldDB" id="A0A0B7A5E3"/>
<sequence>MPSEGLKPLLHLMDLTEHKGSCTWALTFSDVCISTDIHIFTANCADLIPASGNKEDTGYDDEDT</sequence>